<gene>
    <name evidence="2" type="ORF">GCM10009665_45980</name>
</gene>
<evidence type="ECO:0000256" key="1">
    <source>
        <dbReference type="SAM" id="MobiDB-lite"/>
    </source>
</evidence>
<evidence type="ECO:0000313" key="2">
    <source>
        <dbReference type="EMBL" id="GAA1250070.1"/>
    </source>
</evidence>
<feature type="compositionally biased region" description="Pro residues" evidence="1">
    <location>
        <begin position="201"/>
        <end position="216"/>
    </location>
</feature>
<accession>A0ABN1WKP0</accession>
<feature type="compositionally biased region" description="Low complexity" evidence="1">
    <location>
        <begin position="84"/>
        <end position="93"/>
    </location>
</feature>
<organism evidence="2 3">
    <name type="scientific">Kitasatospora nipponensis</name>
    <dbReference type="NCBI Taxonomy" id="258049"/>
    <lineage>
        <taxon>Bacteria</taxon>
        <taxon>Bacillati</taxon>
        <taxon>Actinomycetota</taxon>
        <taxon>Actinomycetes</taxon>
        <taxon>Kitasatosporales</taxon>
        <taxon>Streptomycetaceae</taxon>
        <taxon>Kitasatospora</taxon>
    </lineage>
</organism>
<sequence>MGSGEGEEASTSWASTGGAAAPGAAWRARPVLREPPAKAAVRVAETEVEGEGVAVGHPLGGAVAEPVTAGCTVAGGVPVVAEGETPGAAAGEGVPPGTGGQLSAGVAGADAAAEGVGAAGAVLGAGSGGRTVGAAGAGGTTAAGRLVVGDGLGVGLALADGEDAPPGSAHAGAAPLSSSAPATRIQPPALCAVLNRAAPTNAPPSRSPGRPYPMGPTAPTRDRGP</sequence>
<protein>
    <submittedName>
        <fullName evidence="2">Uncharacterized protein</fullName>
    </submittedName>
</protein>
<keyword evidence="3" id="KW-1185">Reference proteome</keyword>
<feature type="compositionally biased region" description="Low complexity" evidence="1">
    <location>
        <begin position="9"/>
        <end position="29"/>
    </location>
</feature>
<comment type="caution">
    <text evidence="2">The sequence shown here is derived from an EMBL/GenBank/DDBJ whole genome shotgun (WGS) entry which is preliminary data.</text>
</comment>
<feature type="region of interest" description="Disordered" evidence="1">
    <location>
        <begin position="84"/>
        <end position="104"/>
    </location>
</feature>
<feature type="region of interest" description="Disordered" evidence="1">
    <location>
        <begin position="191"/>
        <end position="225"/>
    </location>
</feature>
<feature type="region of interest" description="Disordered" evidence="1">
    <location>
        <begin position="1"/>
        <end position="31"/>
    </location>
</feature>
<dbReference type="Proteomes" id="UP001500037">
    <property type="component" value="Unassembled WGS sequence"/>
</dbReference>
<proteinExistence type="predicted"/>
<reference evidence="2 3" key="1">
    <citation type="journal article" date="2019" name="Int. J. Syst. Evol. Microbiol.">
        <title>The Global Catalogue of Microorganisms (GCM) 10K type strain sequencing project: providing services to taxonomists for standard genome sequencing and annotation.</title>
        <authorList>
            <consortium name="The Broad Institute Genomics Platform"/>
            <consortium name="The Broad Institute Genome Sequencing Center for Infectious Disease"/>
            <person name="Wu L."/>
            <person name="Ma J."/>
        </authorList>
    </citation>
    <scope>NUCLEOTIDE SEQUENCE [LARGE SCALE GENOMIC DNA]</scope>
    <source>
        <strain evidence="2 3">JCM 13004</strain>
    </source>
</reference>
<evidence type="ECO:0000313" key="3">
    <source>
        <dbReference type="Proteomes" id="UP001500037"/>
    </source>
</evidence>
<name>A0ABN1WKP0_9ACTN</name>
<dbReference type="EMBL" id="BAAALF010000089">
    <property type="protein sequence ID" value="GAA1250070.1"/>
    <property type="molecule type" value="Genomic_DNA"/>
</dbReference>